<keyword evidence="2" id="KW-1133">Transmembrane helix</keyword>
<evidence type="ECO:0000256" key="2">
    <source>
        <dbReference type="SAM" id="Phobius"/>
    </source>
</evidence>
<sequence>MGDPPSSDLPPASPTMEEEQSSPEDQVMDEEPMLDEVDVRELLRGALQPPAEVPRDMLRGVQRRIRHRSRGKFYADGWSTTRSPRSVYLTTSILMLVLIAFVLLVLIPWGGGALP</sequence>
<feature type="compositionally biased region" description="Acidic residues" evidence="1">
    <location>
        <begin position="16"/>
        <end position="33"/>
    </location>
</feature>
<protein>
    <submittedName>
        <fullName evidence="3">Uncharacterized protein</fullName>
    </submittedName>
</protein>
<keyword evidence="2" id="KW-0472">Membrane</keyword>
<reference evidence="3 4" key="1">
    <citation type="submission" date="2013-05" db="EMBL/GenBank/DDBJ databases">
        <title>Genome assembly of Chondromyces apiculatus DSM 436.</title>
        <authorList>
            <person name="Sharma G."/>
            <person name="Khatri I."/>
            <person name="Kaur C."/>
            <person name="Mayilraj S."/>
            <person name="Subramanian S."/>
        </authorList>
    </citation>
    <scope>NUCLEOTIDE SEQUENCE [LARGE SCALE GENOMIC DNA]</scope>
    <source>
        <strain evidence="3 4">DSM 436</strain>
    </source>
</reference>
<feature type="transmembrane region" description="Helical" evidence="2">
    <location>
        <begin position="87"/>
        <end position="109"/>
    </location>
</feature>
<gene>
    <name evidence="3" type="ORF">CAP_2146</name>
</gene>
<accession>A0A017TAF3</accession>
<proteinExistence type="predicted"/>
<keyword evidence="4" id="KW-1185">Reference proteome</keyword>
<dbReference type="EMBL" id="ASRX01000017">
    <property type="protein sequence ID" value="EYF06268.1"/>
    <property type="molecule type" value="Genomic_DNA"/>
</dbReference>
<comment type="caution">
    <text evidence="3">The sequence shown here is derived from an EMBL/GenBank/DDBJ whole genome shotgun (WGS) entry which is preliminary data.</text>
</comment>
<feature type="region of interest" description="Disordered" evidence="1">
    <location>
        <begin position="1"/>
        <end position="33"/>
    </location>
</feature>
<keyword evidence="2" id="KW-0812">Transmembrane</keyword>
<evidence type="ECO:0000256" key="1">
    <source>
        <dbReference type="SAM" id="MobiDB-lite"/>
    </source>
</evidence>
<name>A0A017TAF3_9BACT</name>
<organism evidence="3 4">
    <name type="scientific">Chondromyces apiculatus DSM 436</name>
    <dbReference type="NCBI Taxonomy" id="1192034"/>
    <lineage>
        <taxon>Bacteria</taxon>
        <taxon>Pseudomonadati</taxon>
        <taxon>Myxococcota</taxon>
        <taxon>Polyangia</taxon>
        <taxon>Polyangiales</taxon>
        <taxon>Polyangiaceae</taxon>
        <taxon>Chondromyces</taxon>
    </lineage>
</organism>
<dbReference type="AlphaFoldDB" id="A0A017TAF3"/>
<evidence type="ECO:0000313" key="3">
    <source>
        <dbReference type="EMBL" id="EYF06268.1"/>
    </source>
</evidence>
<evidence type="ECO:0000313" key="4">
    <source>
        <dbReference type="Proteomes" id="UP000019678"/>
    </source>
</evidence>
<dbReference type="Proteomes" id="UP000019678">
    <property type="component" value="Unassembled WGS sequence"/>
</dbReference>